<comment type="similarity">
    <text evidence="2">Belongs to the band 7/mec-2 family.</text>
</comment>
<dbReference type="InterPro" id="IPR032435">
    <property type="entry name" value="STML2-like_C"/>
</dbReference>
<dbReference type="PRINTS" id="PR00721">
    <property type="entry name" value="STOMATIN"/>
</dbReference>
<proteinExistence type="inferred from homology"/>
<dbReference type="Proteomes" id="UP000177515">
    <property type="component" value="Chromosome 1"/>
</dbReference>
<dbReference type="InterPro" id="IPR036013">
    <property type="entry name" value="Band_7/SPFH_dom_sf"/>
</dbReference>
<evidence type="ECO:0000256" key="1">
    <source>
        <dbReference type="ARBA" id="ARBA00004167"/>
    </source>
</evidence>
<dbReference type="Gene3D" id="3.30.479.30">
    <property type="entry name" value="Band 7 domain"/>
    <property type="match status" value="1"/>
</dbReference>
<dbReference type="EMBL" id="CP017754">
    <property type="protein sequence ID" value="AOZ06149.1"/>
    <property type="molecule type" value="Genomic_DNA"/>
</dbReference>
<evidence type="ECO:0000313" key="5">
    <source>
        <dbReference type="Proteomes" id="UP000177515"/>
    </source>
</evidence>
<dbReference type="InterPro" id="IPR050710">
    <property type="entry name" value="Band7/mec-2_domain"/>
</dbReference>
<dbReference type="Pfam" id="PF01145">
    <property type="entry name" value="Band_7"/>
    <property type="match status" value="1"/>
</dbReference>
<reference evidence="4 5" key="1">
    <citation type="submission" date="2016-10" db="EMBL/GenBank/DDBJ databases">
        <title>Complete genome sequences of three Cupriavidus strains isolated from various Malaysian environments.</title>
        <authorList>
            <person name="Abdullah A.A.-A."/>
            <person name="Shafie N.A.H."/>
            <person name="Lau N.S."/>
        </authorList>
    </citation>
    <scope>NUCLEOTIDE SEQUENCE [LARGE SCALE GENOMIC DNA]</scope>
    <source>
        <strain evidence="4 5">USMAA1020</strain>
    </source>
</reference>
<dbReference type="InterPro" id="IPR001107">
    <property type="entry name" value="Band_7"/>
</dbReference>
<dbReference type="PANTHER" id="PTHR43327">
    <property type="entry name" value="STOMATIN-LIKE PROTEIN 2, MITOCHONDRIAL"/>
    <property type="match status" value="1"/>
</dbReference>
<dbReference type="CDD" id="cd08829">
    <property type="entry name" value="SPFH_paraslipin"/>
    <property type="match status" value="1"/>
</dbReference>
<dbReference type="SUPFAM" id="SSF117892">
    <property type="entry name" value="Band 7/SPFH domain"/>
    <property type="match status" value="1"/>
</dbReference>
<sequence>MLDFQLGLLPLIILIIAVVLIAQAIKIVPQQHAWVLERLGRYHATLTPGLSIVVPFIDRVAYKHVLKEIPLDVPSQVCITKDNTQLQVDGVLYFQVTDPMKASYGSSNFVVAITQLSQTTLRSVIGKLELDKTFEEREFINHSVVNALDEAASNWGVKVLRYEIKDLTPPKEILHAMQAQITAEREKRALIAASEGKRQEQINLAAGAREAAIQKSEGERQAAINKAQGEAAAILAVAEANAQAIEKIGRAIRTEGGMEAVNLKVAEEYVGAFGNLAKQGNTLIVPGNLGEMSGMIASALQIVKGQQKGGAVANP</sequence>
<evidence type="ECO:0000313" key="4">
    <source>
        <dbReference type="EMBL" id="AOZ06149.1"/>
    </source>
</evidence>
<protein>
    <submittedName>
        <fullName evidence="4">Paraslipin</fullName>
    </submittedName>
</protein>
<dbReference type="SMART" id="SM00244">
    <property type="entry name" value="PHB"/>
    <property type="match status" value="1"/>
</dbReference>
<organism evidence="4 5">
    <name type="scientific">Cupriavidus malaysiensis</name>
    <dbReference type="NCBI Taxonomy" id="367825"/>
    <lineage>
        <taxon>Bacteria</taxon>
        <taxon>Pseudomonadati</taxon>
        <taxon>Pseudomonadota</taxon>
        <taxon>Betaproteobacteria</taxon>
        <taxon>Burkholderiales</taxon>
        <taxon>Burkholderiaceae</taxon>
        <taxon>Cupriavidus</taxon>
    </lineage>
</organism>
<dbReference type="Pfam" id="PF16200">
    <property type="entry name" value="Band_7_C"/>
    <property type="match status" value="1"/>
</dbReference>
<dbReference type="RefSeq" id="WP_071037076.1">
    <property type="nucleotide sequence ID" value="NZ_CP017754.1"/>
</dbReference>
<keyword evidence="5" id="KW-1185">Reference proteome</keyword>
<evidence type="ECO:0000259" key="3">
    <source>
        <dbReference type="SMART" id="SM00244"/>
    </source>
</evidence>
<evidence type="ECO:0000256" key="2">
    <source>
        <dbReference type="ARBA" id="ARBA00008164"/>
    </source>
</evidence>
<accession>A0A1D9I220</accession>
<feature type="domain" description="Band 7" evidence="3">
    <location>
        <begin position="23"/>
        <end position="181"/>
    </location>
</feature>
<comment type="subcellular location">
    <subcellularLocation>
        <location evidence="1">Membrane</location>
        <topology evidence="1">Single-pass membrane protein</topology>
    </subcellularLocation>
</comment>
<dbReference type="PANTHER" id="PTHR43327:SF10">
    <property type="entry name" value="STOMATIN-LIKE PROTEIN 2, MITOCHONDRIAL"/>
    <property type="match status" value="1"/>
</dbReference>
<dbReference type="InterPro" id="IPR001972">
    <property type="entry name" value="Stomatin_HflK_fam"/>
</dbReference>
<name>A0A1D9I220_9BURK</name>
<gene>
    <name evidence="4" type="ORF">BKK80_10125</name>
</gene>